<dbReference type="HAMAP" id="MF_00978">
    <property type="entry name" value="Bifunct_BirA"/>
    <property type="match status" value="1"/>
</dbReference>
<dbReference type="PROSITE" id="PS51733">
    <property type="entry name" value="BPL_LPL_CATALYTIC"/>
    <property type="match status" value="1"/>
</dbReference>
<comment type="caution">
    <text evidence="8">The sequence shown here is derived from an EMBL/GenBank/DDBJ whole genome shotgun (WGS) entry which is preliminary data.</text>
</comment>
<feature type="binding site" evidence="6">
    <location>
        <begin position="94"/>
        <end position="96"/>
    </location>
    <ligand>
        <name>biotin</name>
        <dbReference type="ChEBI" id="CHEBI:57586"/>
    </ligand>
</feature>
<keyword evidence="1 6" id="KW-0436">Ligase</keyword>
<dbReference type="SUPFAM" id="SSF46785">
    <property type="entry name" value="Winged helix' DNA-binding domain"/>
    <property type="match status" value="1"/>
</dbReference>
<dbReference type="CDD" id="cd16442">
    <property type="entry name" value="BPL"/>
    <property type="match status" value="1"/>
</dbReference>
<protein>
    <recommendedName>
        <fullName evidence="6">Bifunctional ligase/repressor BirA</fullName>
    </recommendedName>
    <alternativeName>
        <fullName evidence="6">Biotin operon repressor</fullName>
    </alternativeName>
    <alternativeName>
        <fullName evidence="6">Biotin--[acetyl-CoA-carboxylase] ligase</fullName>
        <ecNumber evidence="6">6.3.4.15</ecNumber>
    </alternativeName>
    <alternativeName>
        <fullName evidence="6">Biotin--protein ligase</fullName>
    </alternativeName>
    <alternativeName>
        <fullName evidence="6">Biotin-[acetyl-CoA carboxylase] synthetase</fullName>
    </alternativeName>
</protein>
<dbReference type="Gene3D" id="3.30.930.10">
    <property type="entry name" value="Bira Bifunctional Protein, Domain 2"/>
    <property type="match status" value="1"/>
</dbReference>
<name>A0ABV7FBQ8_9GAMM</name>
<keyword evidence="6" id="KW-0678">Repressor</keyword>
<dbReference type="Proteomes" id="UP001595555">
    <property type="component" value="Unassembled WGS sequence"/>
</dbReference>
<dbReference type="Gene3D" id="2.30.30.100">
    <property type="match status" value="1"/>
</dbReference>
<evidence type="ECO:0000313" key="8">
    <source>
        <dbReference type="EMBL" id="MFC3113928.1"/>
    </source>
</evidence>
<dbReference type="GO" id="GO:0004077">
    <property type="term" value="F:biotin--[biotin carboxyl-carrier protein] ligase activity"/>
    <property type="evidence" value="ECO:0007669"/>
    <property type="project" value="UniProtKB-EC"/>
</dbReference>
<accession>A0ABV7FBQ8</accession>
<comment type="function">
    <text evidence="6">Acts both as a biotin--[acetyl-CoA-carboxylase] ligase and a biotin-operon repressor. In the presence of ATP, BirA activates biotin to form the BirA-biotinyl-5'-adenylate (BirA-bio-5'-AMP or holoBirA) complex. HoloBirA can either transfer the biotinyl moiety to the biotin carboxyl carrier protein (BCCP) subunit of acetyl-CoA carboxylase, or bind to the biotin operator site and inhibit transcription of the operon.</text>
</comment>
<evidence type="ECO:0000256" key="5">
    <source>
        <dbReference type="ARBA" id="ARBA00047846"/>
    </source>
</evidence>
<dbReference type="RefSeq" id="WP_378114804.1">
    <property type="nucleotide sequence ID" value="NZ_JBHRTF010000001.1"/>
</dbReference>
<dbReference type="Pfam" id="PF03099">
    <property type="entry name" value="BPL_LplA_LipB"/>
    <property type="match status" value="1"/>
</dbReference>
<keyword evidence="3 6" id="KW-0067">ATP-binding</keyword>
<comment type="catalytic activity">
    <reaction evidence="5 6">
        <text>biotin + L-lysyl-[protein] + ATP = N(6)-biotinyl-L-lysyl-[protein] + AMP + diphosphate + H(+)</text>
        <dbReference type="Rhea" id="RHEA:11756"/>
        <dbReference type="Rhea" id="RHEA-COMP:9752"/>
        <dbReference type="Rhea" id="RHEA-COMP:10505"/>
        <dbReference type="ChEBI" id="CHEBI:15378"/>
        <dbReference type="ChEBI" id="CHEBI:29969"/>
        <dbReference type="ChEBI" id="CHEBI:30616"/>
        <dbReference type="ChEBI" id="CHEBI:33019"/>
        <dbReference type="ChEBI" id="CHEBI:57586"/>
        <dbReference type="ChEBI" id="CHEBI:83144"/>
        <dbReference type="ChEBI" id="CHEBI:456215"/>
        <dbReference type="EC" id="6.3.4.15"/>
    </reaction>
</comment>
<dbReference type="InterPro" id="IPR036390">
    <property type="entry name" value="WH_DNA-bd_sf"/>
</dbReference>
<evidence type="ECO:0000256" key="2">
    <source>
        <dbReference type="ARBA" id="ARBA00022741"/>
    </source>
</evidence>
<feature type="binding site" evidence="6">
    <location>
        <position position="186"/>
    </location>
    <ligand>
        <name>biotin</name>
        <dbReference type="ChEBI" id="CHEBI:57586"/>
    </ligand>
</feature>
<dbReference type="InterPro" id="IPR036388">
    <property type="entry name" value="WH-like_DNA-bd_sf"/>
</dbReference>
<comment type="similarity">
    <text evidence="6">Belongs to the biotin--protein ligase family.</text>
</comment>
<dbReference type="InterPro" id="IPR013196">
    <property type="entry name" value="HTH_11"/>
</dbReference>
<reference evidence="9" key="1">
    <citation type="journal article" date="2019" name="Int. J. Syst. Evol. Microbiol.">
        <title>The Global Catalogue of Microorganisms (GCM) 10K type strain sequencing project: providing services to taxonomists for standard genome sequencing and annotation.</title>
        <authorList>
            <consortium name="The Broad Institute Genomics Platform"/>
            <consortium name="The Broad Institute Genome Sequencing Center for Infectious Disease"/>
            <person name="Wu L."/>
            <person name="Ma J."/>
        </authorList>
    </citation>
    <scope>NUCLEOTIDE SEQUENCE [LARGE SCALE GENOMIC DNA]</scope>
    <source>
        <strain evidence="9">KCTC 52237</strain>
    </source>
</reference>
<dbReference type="InterPro" id="IPR004143">
    <property type="entry name" value="BPL_LPL_catalytic"/>
</dbReference>
<keyword evidence="6" id="KW-0804">Transcription</keyword>
<gene>
    <name evidence="6 8" type="primary">birA</name>
    <name evidence="8" type="ORF">ACFODX_00035</name>
</gene>
<dbReference type="Pfam" id="PF02237">
    <property type="entry name" value="BPL_C"/>
    <property type="match status" value="1"/>
</dbReference>
<organism evidence="8 9">
    <name type="scientific">Cellvibrio fontiphilus</name>
    <dbReference type="NCBI Taxonomy" id="1815559"/>
    <lineage>
        <taxon>Bacteria</taxon>
        <taxon>Pseudomonadati</taxon>
        <taxon>Pseudomonadota</taxon>
        <taxon>Gammaproteobacteria</taxon>
        <taxon>Cellvibrionales</taxon>
        <taxon>Cellvibrionaceae</taxon>
        <taxon>Cellvibrio</taxon>
    </lineage>
</organism>
<dbReference type="Gene3D" id="1.10.10.10">
    <property type="entry name" value="Winged helix-like DNA-binding domain superfamily/Winged helix DNA-binding domain"/>
    <property type="match status" value="1"/>
</dbReference>
<evidence type="ECO:0000256" key="4">
    <source>
        <dbReference type="ARBA" id="ARBA00023267"/>
    </source>
</evidence>
<sequence length="330" mass="35898">MSNAPAESEPLISVLRLLADGEFHSGEELGALLGVSRAAVWKTLKKFESLGVRVLSVKGRGYCVVGGLDLLDSVVIQKQYLNKLDVKVFTQLDSTNSYLLRQDNADRQVCLAEAQTAGRGRRGRGWVSPFAQNLYLSMGWRFDGGLASIEGLSLAVGVIVVRALEIYGFKNLALKWPNDILYRDKKLGGILIEVNGDPLGDCLCVIGIGLNVSMCRASCDLIEQPWTSLKEISIEQGVPLISRNQIVFSLLDNLLSALSTYQRDGFRAYRASWIMAAAYINEQINIHAANGTQTGVLRGVDSSGALLVDVEGCEKVFHGGEVSVRFSNVS</sequence>
<dbReference type="Pfam" id="PF08279">
    <property type="entry name" value="HTH_11"/>
    <property type="match status" value="1"/>
</dbReference>
<dbReference type="PANTHER" id="PTHR12835:SF5">
    <property type="entry name" value="BIOTIN--PROTEIN LIGASE"/>
    <property type="match status" value="1"/>
</dbReference>
<dbReference type="EMBL" id="JBHRTF010000001">
    <property type="protein sequence ID" value="MFC3113928.1"/>
    <property type="molecule type" value="Genomic_DNA"/>
</dbReference>
<feature type="DNA-binding region" description="H-T-H motif" evidence="6">
    <location>
        <begin position="26"/>
        <end position="45"/>
    </location>
</feature>
<feature type="binding site" evidence="6">
    <location>
        <begin position="119"/>
        <end position="121"/>
    </location>
    <ligand>
        <name>biotin</name>
        <dbReference type="ChEBI" id="CHEBI:57586"/>
    </ligand>
</feature>
<evidence type="ECO:0000256" key="1">
    <source>
        <dbReference type="ARBA" id="ARBA00022598"/>
    </source>
</evidence>
<keyword evidence="6" id="KW-0805">Transcription regulation</keyword>
<dbReference type="InterPro" id="IPR004408">
    <property type="entry name" value="Biotin_CoA_COase_ligase"/>
</dbReference>
<evidence type="ECO:0000259" key="7">
    <source>
        <dbReference type="PROSITE" id="PS51733"/>
    </source>
</evidence>
<dbReference type="InterPro" id="IPR045864">
    <property type="entry name" value="aa-tRNA-synth_II/BPL/LPL"/>
</dbReference>
<keyword evidence="9" id="KW-1185">Reference proteome</keyword>
<evidence type="ECO:0000313" key="9">
    <source>
        <dbReference type="Proteomes" id="UP001595555"/>
    </source>
</evidence>
<dbReference type="InterPro" id="IPR008988">
    <property type="entry name" value="Transcriptional_repressor_C"/>
</dbReference>
<keyword evidence="2 6" id="KW-0547">Nucleotide-binding</keyword>
<dbReference type="SUPFAM" id="SSF50037">
    <property type="entry name" value="C-terminal domain of transcriptional repressors"/>
    <property type="match status" value="1"/>
</dbReference>
<evidence type="ECO:0000256" key="6">
    <source>
        <dbReference type="HAMAP-Rule" id="MF_00978"/>
    </source>
</evidence>
<dbReference type="EC" id="6.3.4.15" evidence="6"/>
<dbReference type="InterPro" id="IPR030855">
    <property type="entry name" value="Bifunct_BirA"/>
</dbReference>
<keyword evidence="4 6" id="KW-0092">Biotin</keyword>
<dbReference type="PANTHER" id="PTHR12835">
    <property type="entry name" value="BIOTIN PROTEIN LIGASE"/>
    <property type="match status" value="1"/>
</dbReference>
<dbReference type="InterPro" id="IPR003142">
    <property type="entry name" value="BPL_C"/>
</dbReference>
<evidence type="ECO:0000256" key="3">
    <source>
        <dbReference type="ARBA" id="ARBA00022840"/>
    </source>
</evidence>
<dbReference type="NCBIfam" id="NF008847">
    <property type="entry name" value="PRK11886.1-2"/>
    <property type="match status" value="1"/>
</dbReference>
<dbReference type="SUPFAM" id="SSF55681">
    <property type="entry name" value="Class II aaRS and biotin synthetases"/>
    <property type="match status" value="1"/>
</dbReference>
<feature type="domain" description="BPL/LPL catalytic" evidence="7">
    <location>
        <begin position="73"/>
        <end position="262"/>
    </location>
</feature>
<dbReference type="NCBIfam" id="TIGR00121">
    <property type="entry name" value="birA_ligase"/>
    <property type="match status" value="1"/>
</dbReference>
<proteinExistence type="inferred from homology"/>
<keyword evidence="6" id="KW-0238">DNA-binding</keyword>
<feature type="binding site" evidence="6">
    <location>
        <position position="115"/>
    </location>
    <ligand>
        <name>biotin</name>
        <dbReference type="ChEBI" id="CHEBI:57586"/>
    </ligand>
</feature>